<dbReference type="AlphaFoldDB" id="A0A062XZF6"/>
<gene>
    <name evidence="1" type="ORF">EG19_04675</name>
</gene>
<name>A0A062XZF6_9BACT</name>
<proteinExistence type="predicted"/>
<keyword evidence="2" id="KW-1185">Reference proteome</keyword>
<evidence type="ECO:0000313" key="1">
    <source>
        <dbReference type="EMBL" id="KDA53506.1"/>
    </source>
</evidence>
<accession>A0A062XZF6</accession>
<reference evidence="1 2" key="1">
    <citation type="submission" date="2014-04" db="EMBL/GenBank/DDBJ databases">
        <title>The Genome Sequence of Thermoanaerobaculum aquaticum MP-01, The First Cultivated Group 23 Acidobacterium.</title>
        <authorList>
            <person name="Stamps B.W."/>
            <person name="Losey N.A."/>
            <person name="Lawson P.A."/>
            <person name="Stevenson B.S."/>
        </authorList>
    </citation>
    <scope>NUCLEOTIDE SEQUENCE [LARGE SCALE GENOMIC DNA]</scope>
    <source>
        <strain evidence="1 2">MP-01</strain>
    </source>
</reference>
<dbReference type="Proteomes" id="UP000027284">
    <property type="component" value="Unassembled WGS sequence"/>
</dbReference>
<sequence>MHEGSLVVVSLASPREKFWGVLLSLSASGVVLRGLPLEAFEDFLLQCAPGARTLPQARLGATTVFFPAHRIERIELDETAGAVEGFADRFRRLVGRDPQVDLLGEENLPSPPRSQM</sequence>
<dbReference type="EMBL" id="JMFG01000020">
    <property type="protein sequence ID" value="KDA53506.1"/>
    <property type="molecule type" value="Genomic_DNA"/>
</dbReference>
<protein>
    <submittedName>
        <fullName evidence="1">Uncharacterized protein</fullName>
    </submittedName>
</protein>
<evidence type="ECO:0000313" key="2">
    <source>
        <dbReference type="Proteomes" id="UP000027284"/>
    </source>
</evidence>
<organism evidence="1 2">
    <name type="scientific">Thermoanaerobaculum aquaticum</name>
    <dbReference type="NCBI Taxonomy" id="1312852"/>
    <lineage>
        <taxon>Bacteria</taxon>
        <taxon>Pseudomonadati</taxon>
        <taxon>Acidobacteriota</taxon>
        <taxon>Thermoanaerobaculia</taxon>
        <taxon>Thermoanaerobaculales</taxon>
        <taxon>Thermoanaerobaculaceae</taxon>
        <taxon>Thermoanaerobaculum</taxon>
    </lineage>
</organism>
<comment type="caution">
    <text evidence="1">The sequence shown here is derived from an EMBL/GenBank/DDBJ whole genome shotgun (WGS) entry which is preliminary data.</text>
</comment>
<dbReference type="STRING" id="1312852.EG19_04675"/>